<dbReference type="SUPFAM" id="SSF54171">
    <property type="entry name" value="DNA-binding domain"/>
    <property type="match status" value="1"/>
</dbReference>
<dbReference type="Proteomes" id="UP001445335">
    <property type="component" value="Unassembled WGS sequence"/>
</dbReference>
<evidence type="ECO:0000256" key="2">
    <source>
        <dbReference type="ARBA" id="ARBA00023015"/>
    </source>
</evidence>
<gene>
    <name evidence="8" type="ORF">WJX81_002083</name>
</gene>
<keyword evidence="4" id="KW-0804">Transcription</keyword>
<organism evidence="8 9">
    <name type="scientific">Elliptochloris bilobata</name>
    <dbReference type="NCBI Taxonomy" id="381761"/>
    <lineage>
        <taxon>Eukaryota</taxon>
        <taxon>Viridiplantae</taxon>
        <taxon>Chlorophyta</taxon>
        <taxon>core chlorophytes</taxon>
        <taxon>Trebouxiophyceae</taxon>
        <taxon>Trebouxiophyceae incertae sedis</taxon>
        <taxon>Elliptochloris clade</taxon>
        <taxon>Elliptochloris</taxon>
    </lineage>
</organism>
<evidence type="ECO:0000256" key="1">
    <source>
        <dbReference type="ARBA" id="ARBA00004123"/>
    </source>
</evidence>
<comment type="subcellular location">
    <subcellularLocation>
        <location evidence="1">Nucleus</location>
    </subcellularLocation>
</comment>
<dbReference type="PANTHER" id="PTHR32467">
    <property type="entry name" value="AP2-LIKE ETHYLENE-RESPONSIVE TRANSCRIPTION FACTOR"/>
    <property type="match status" value="1"/>
</dbReference>
<dbReference type="InterPro" id="IPR001471">
    <property type="entry name" value="AP2/ERF_dom"/>
</dbReference>
<dbReference type="AlphaFoldDB" id="A0AAW1SHY3"/>
<evidence type="ECO:0000256" key="4">
    <source>
        <dbReference type="ARBA" id="ARBA00023163"/>
    </source>
</evidence>
<name>A0AAW1SHY3_9CHLO</name>
<accession>A0AAW1SHY3</accession>
<feature type="region of interest" description="Disordered" evidence="6">
    <location>
        <begin position="1"/>
        <end position="26"/>
    </location>
</feature>
<dbReference type="PANTHER" id="PTHR32467:SF90">
    <property type="entry name" value="AP2-LIKE ETHYLENE-RESPONSIVE TRANSCRIPTION FACTOR AIL1"/>
    <property type="match status" value="1"/>
</dbReference>
<dbReference type="InterPro" id="IPR016177">
    <property type="entry name" value="DNA-bd_dom_sf"/>
</dbReference>
<sequence length="114" mass="12656">MRQRGSTPEQAGKRKRSGPKSKTSAFLGVTRYKRTGRYESHVWDNTDPGNKKGRQLHLGSFPHSRPAAIAYDRAALHIRGPEATLNFPDTDYSADAFMLASALLITGYHPWDAA</sequence>
<keyword evidence="3" id="KW-0238">DNA-binding</keyword>
<keyword evidence="2" id="KW-0805">Transcription regulation</keyword>
<dbReference type="InterPro" id="IPR036955">
    <property type="entry name" value="AP2/ERF_dom_sf"/>
</dbReference>
<dbReference type="GO" id="GO:0003700">
    <property type="term" value="F:DNA-binding transcription factor activity"/>
    <property type="evidence" value="ECO:0007669"/>
    <property type="project" value="InterPro"/>
</dbReference>
<dbReference type="SMART" id="SM00380">
    <property type="entry name" value="AP2"/>
    <property type="match status" value="1"/>
</dbReference>
<evidence type="ECO:0000313" key="9">
    <source>
        <dbReference type="Proteomes" id="UP001445335"/>
    </source>
</evidence>
<proteinExistence type="predicted"/>
<evidence type="ECO:0000313" key="8">
    <source>
        <dbReference type="EMBL" id="KAK9845278.1"/>
    </source>
</evidence>
<dbReference type="GO" id="GO:0005634">
    <property type="term" value="C:nucleus"/>
    <property type="evidence" value="ECO:0007669"/>
    <property type="project" value="UniProtKB-SubCell"/>
</dbReference>
<dbReference type="EMBL" id="JALJOU010000003">
    <property type="protein sequence ID" value="KAK9845278.1"/>
    <property type="molecule type" value="Genomic_DNA"/>
</dbReference>
<evidence type="ECO:0000256" key="3">
    <source>
        <dbReference type="ARBA" id="ARBA00023125"/>
    </source>
</evidence>
<keyword evidence="9" id="KW-1185">Reference proteome</keyword>
<dbReference type="GO" id="GO:0003677">
    <property type="term" value="F:DNA binding"/>
    <property type="evidence" value="ECO:0007669"/>
    <property type="project" value="UniProtKB-KW"/>
</dbReference>
<comment type="caution">
    <text evidence="8">The sequence shown here is derived from an EMBL/GenBank/DDBJ whole genome shotgun (WGS) entry which is preliminary data.</text>
</comment>
<keyword evidence="5" id="KW-0539">Nucleus</keyword>
<reference evidence="8 9" key="1">
    <citation type="journal article" date="2024" name="Nat. Commun.">
        <title>Phylogenomics reveals the evolutionary origins of lichenization in chlorophyte algae.</title>
        <authorList>
            <person name="Puginier C."/>
            <person name="Libourel C."/>
            <person name="Otte J."/>
            <person name="Skaloud P."/>
            <person name="Haon M."/>
            <person name="Grisel S."/>
            <person name="Petersen M."/>
            <person name="Berrin J.G."/>
            <person name="Delaux P.M."/>
            <person name="Dal Grande F."/>
            <person name="Keller J."/>
        </authorList>
    </citation>
    <scope>NUCLEOTIDE SEQUENCE [LARGE SCALE GENOMIC DNA]</scope>
    <source>
        <strain evidence="8 9">SAG 245.80</strain>
    </source>
</reference>
<protein>
    <recommendedName>
        <fullName evidence="7">AP2/ERF domain-containing protein</fullName>
    </recommendedName>
</protein>
<dbReference type="CDD" id="cd00018">
    <property type="entry name" value="AP2"/>
    <property type="match status" value="1"/>
</dbReference>
<dbReference type="Gene3D" id="3.30.730.10">
    <property type="entry name" value="AP2/ERF domain"/>
    <property type="match status" value="1"/>
</dbReference>
<evidence type="ECO:0000259" key="7">
    <source>
        <dbReference type="PROSITE" id="PS51032"/>
    </source>
</evidence>
<feature type="domain" description="AP2/ERF" evidence="7">
    <location>
        <begin position="25"/>
        <end position="88"/>
    </location>
</feature>
<evidence type="ECO:0000256" key="5">
    <source>
        <dbReference type="ARBA" id="ARBA00023242"/>
    </source>
</evidence>
<dbReference type="PROSITE" id="PS51032">
    <property type="entry name" value="AP2_ERF"/>
    <property type="match status" value="1"/>
</dbReference>
<evidence type="ECO:0000256" key="6">
    <source>
        <dbReference type="SAM" id="MobiDB-lite"/>
    </source>
</evidence>